<keyword evidence="2" id="KW-1185">Reference proteome</keyword>
<dbReference type="EMBL" id="CAJPVI010000022">
    <property type="protein sequence ID" value="CAG2150345.1"/>
    <property type="molecule type" value="Genomic_DNA"/>
</dbReference>
<name>A0ABM8TJG4_9BURK</name>
<gene>
    <name evidence="1" type="ORF">LMG26411_03720</name>
</gene>
<sequence>MPFSLRFSPHDIYPDALEARLAELHEIAEDVQRAQERRWRKYGTLLPQDVPSQGNPHTRH</sequence>
<evidence type="ECO:0000313" key="2">
    <source>
        <dbReference type="Proteomes" id="UP000672657"/>
    </source>
</evidence>
<protein>
    <submittedName>
        <fullName evidence="1">Uncharacterized protein</fullName>
    </submittedName>
</protein>
<proteinExistence type="predicted"/>
<evidence type="ECO:0000313" key="1">
    <source>
        <dbReference type="EMBL" id="CAG2150345.1"/>
    </source>
</evidence>
<dbReference type="Proteomes" id="UP000672657">
    <property type="component" value="Unassembled WGS sequence"/>
</dbReference>
<reference evidence="1 2" key="1">
    <citation type="submission" date="2021-03" db="EMBL/GenBank/DDBJ databases">
        <authorList>
            <person name="Peeters C."/>
        </authorList>
    </citation>
    <scope>NUCLEOTIDE SEQUENCE [LARGE SCALE GENOMIC DNA]</scope>
    <source>
        <strain evidence="1 2">LMG 26411</strain>
    </source>
</reference>
<dbReference type="RefSeq" id="WP_211954732.1">
    <property type="nucleotide sequence ID" value="NZ_CAJPVI010000022.1"/>
</dbReference>
<accession>A0ABM8TJG4</accession>
<organism evidence="1 2">
    <name type="scientific">Cupriavidus numazuensis</name>
    <dbReference type="NCBI Taxonomy" id="221992"/>
    <lineage>
        <taxon>Bacteria</taxon>
        <taxon>Pseudomonadati</taxon>
        <taxon>Pseudomonadota</taxon>
        <taxon>Betaproteobacteria</taxon>
        <taxon>Burkholderiales</taxon>
        <taxon>Burkholderiaceae</taxon>
        <taxon>Cupriavidus</taxon>
    </lineage>
</organism>
<comment type="caution">
    <text evidence="1">The sequence shown here is derived from an EMBL/GenBank/DDBJ whole genome shotgun (WGS) entry which is preliminary data.</text>
</comment>